<dbReference type="SUPFAM" id="SSF57903">
    <property type="entry name" value="FYVE/PHD zinc finger"/>
    <property type="match status" value="1"/>
</dbReference>
<proteinExistence type="predicted"/>
<evidence type="ECO:0000313" key="6">
    <source>
        <dbReference type="EMBL" id="KAK3287618.1"/>
    </source>
</evidence>
<dbReference type="Proteomes" id="UP001190700">
    <property type="component" value="Unassembled WGS sequence"/>
</dbReference>
<keyword evidence="4" id="KW-0472">Membrane</keyword>
<feature type="compositionally biased region" description="Polar residues" evidence="3">
    <location>
        <begin position="63"/>
        <end position="77"/>
    </location>
</feature>
<evidence type="ECO:0000256" key="2">
    <source>
        <dbReference type="ARBA" id="ARBA00022833"/>
    </source>
</evidence>
<dbReference type="PANTHER" id="PTHR46599:SF3">
    <property type="entry name" value="PIGGYBAC TRANSPOSABLE ELEMENT-DERIVED PROTEIN 4"/>
    <property type="match status" value="1"/>
</dbReference>
<evidence type="ECO:0000256" key="3">
    <source>
        <dbReference type="SAM" id="MobiDB-lite"/>
    </source>
</evidence>
<protein>
    <recommendedName>
        <fullName evidence="5">SAP domain-containing protein</fullName>
    </recommendedName>
</protein>
<feature type="region of interest" description="Disordered" evidence="3">
    <location>
        <begin position="824"/>
        <end position="843"/>
    </location>
</feature>
<dbReference type="GO" id="GO:0008270">
    <property type="term" value="F:zinc ion binding"/>
    <property type="evidence" value="ECO:0007669"/>
    <property type="project" value="UniProtKB-KW"/>
</dbReference>
<dbReference type="SMART" id="SM00513">
    <property type="entry name" value="SAP"/>
    <property type="match status" value="1"/>
</dbReference>
<dbReference type="AlphaFoldDB" id="A0AAE0H0H5"/>
<feature type="domain" description="SAP" evidence="5">
    <location>
        <begin position="264"/>
        <end position="298"/>
    </location>
</feature>
<feature type="compositionally biased region" description="Polar residues" evidence="3">
    <location>
        <begin position="308"/>
        <end position="321"/>
    </location>
</feature>
<feature type="transmembrane region" description="Helical" evidence="4">
    <location>
        <begin position="754"/>
        <end position="774"/>
    </location>
</feature>
<keyword evidence="4" id="KW-1133">Transmembrane helix</keyword>
<feature type="region of interest" description="Disordered" evidence="3">
    <location>
        <begin position="63"/>
        <end position="91"/>
    </location>
</feature>
<reference evidence="6 7" key="1">
    <citation type="journal article" date="2015" name="Genome Biol. Evol.">
        <title>Comparative Genomics of a Bacterivorous Green Alga Reveals Evolutionary Causalities and Consequences of Phago-Mixotrophic Mode of Nutrition.</title>
        <authorList>
            <person name="Burns J.A."/>
            <person name="Paasch A."/>
            <person name="Narechania A."/>
            <person name="Kim E."/>
        </authorList>
    </citation>
    <scope>NUCLEOTIDE SEQUENCE [LARGE SCALE GENOMIC DNA]</scope>
    <source>
        <strain evidence="6 7">PLY_AMNH</strain>
    </source>
</reference>
<dbReference type="InterPro" id="IPR003034">
    <property type="entry name" value="SAP_dom"/>
</dbReference>
<organism evidence="6 7">
    <name type="scientific">Cymbomonas tetramitiformis</name>
    <dbReference type="NCBI Taxonomy" id="36881"/>
    <lineage>
        <taxon>Eukaryota</taxon>
        <taxon>Viridiplantae</taxon>
        <taxon>Chlorophyta</taxon>
        <taxon>Pyramimonadophyceae</taxon>
        <taxon>Pyramimonadales</taxon>
        <taxon>Pyramimonadaceae</taxon>
        <taxon>Cymbomonas</taxon>
    </lineage>
</organism>
<keyword evidence="4" id="KW-0812">Transmembrane</keyword>
<feature type="compositionally biased region" description="Polar residues" evidence="3">
    <location>
        <begin position="159"/>
        <end position="170"/>
    </location>
</feature>
<dbReference type="EMBL" id="LGRX02000783">
    <property type="protein sequence ID" value="KAK3287618.1"/>
    <property type="molecule type" value="Genomic_DNA"/>
</dbReference>
<dbReference type="InterPro" id="IPR011011">
    <property type="entry name" value="Znf_FYVE_PHD"/>
</dbReference>
<evidence type="ECO:0000256" key="1">
    <source>
        <dbReference type="ARBA" id="ARBA00022771"/>
    </source>
</evidence>
<feature type="region of interest" description="Disordered" evidence="3">
    <location>
        <begin position="146"/>
        <end position="170"/>
    </location>
</feature>
<dbReference type="Pfam" id="PF13843">
    <property type="entry name" value="DDE_Tnp_1_7"/>
    <property type="match status" value="1"/>
</dbReference>
<keyword evidence="1" id="KW-0479">Metal-binding</keyword>
<dbReference type="PANTHER" id="PTHR46599">
    <property type="entry name" value="PIGGYBAC TRANSPOSABLE ELEMENT-DERIVED PROTEIN 4"/>
    <property type="match status" value="1"/>
</dbReference>
<accession>A0AAE0H0H5</accession>
<gene>
    <name evidence="6" type="ORF">CYMTET_4883</name>
</gene>
<evidence type="ECO:0000259" key="5">
    <source>
        <dbReference type="SMART" id="SM00513"/>
    </source>
</evidence>
<dbReference type="InterPro" id="IPR029526">
    <property type="entry name" value="PGBD"/>
</dbReference>
<feature type="compositionally biased region" description="Low complexity" evidence="3">
    <location>
        <begin position="824"/>
        <end position="839"/>
    </location>
</feature>
<keyword evidence="2" id="KW-0862">Zinc</keyword>
<keyword evidence="1" id="KW-0863">Zinc-finger</keyword>
<feature type="region of interest" description="Disordered" evidence="3">
    <location>
        <begin position="303"/>
        <end position="338"/>
    </location>
</feature>
<keyword evidence="7" id="KW-1185">Reference proteome</keyword>
<comment type="caution">
    <text evidence="6">The sequence shown here is derived from an EMBL/GenBank/DDBJ whole genome shotgun (WGS) entry which is preliminary data.</text>
</comment>
<name>A0AAE0H0H5_9CHLO</name>
<evidence type="ECO:0000256" key="4">
    <source>
        <dbReference type="SAM" id="Phobius"/>
    </source>
</evidence>
<sequence>MEGIEPPVVGGDAADLQLFFDALNDTEDFLDEVVATESDEPLEVCDVEHLVQGSVNEVSTCTTIGSELSSPPATTMQPPAAGTETMTPQPSINVTPTPSVALTDIVADLSNVFSPNPNPTTTQVNITVNEASSASSPSRSTLDVRINLQGSPQPPRPSTLPTQAPPVSSASLEPIASAPHATTVHMAQAVSVNTTESASERVCYVCNAASPFQSAITLTICEKCDLAYHHICATQFRCPRCTPETNLAEDKRPPVPLADDIPSLLKMSASQLVEQCRLRQVGKSGNKGVLIDRLTKAIQKAAVKTASVPPQQTPRTRQGTAPTAPEGAKTTTAKKIKKPETIDESPWVDITQEQAAAGRWTRPEYTGPEKGRASAKANRLLNPRKSTPIDYLNAFIPEAERYEKWKNNSNMYATHQGASTEKYPDFTPFTAVDMDCILGLHVRNGLSPVPDMRYNFTNPETSFVFGDSRVIDTVPGGFRRFKEFKAFFHIQDPRLLQPPDQPFWKVAPLLEVLRSNSEELYDPGVVGSISLDEQDAGFQGRCAFKDKIKYKKEGDGFLADCLCDDGYTWTFHFRHDPTPLPLTQQQASDLHNRCLLLVKRLKFDWNRIWMDNLFTSRRFIQWGYQEKVLMGGVARPHARGVPESVIQSEARSKADLERAVGTVKVARTADFKIVAVSIYDSKPVHFLTSIHSKVSMVDKVRQIWDAQENKKKELPFKRLNVIDDYNFNMNGVDIADQLREIYRFDGPWMRQRKWWWAVFLWACGVAVVNAYILYKTQCEEGLVPKKERLSHLQFNALLARELCSGERAEAWKVAPVGARKRAASSAAAGPSSGAKRPGGMTLTPKTLRETYQRRTSGKHAMKDIPGQIRNSTECQWCKFRAKFAYGGQAVKALETKKPPKSHFGCKHCEVWFCGVQCWNEFHHL</sequence>
<evidence type="ECO:0000313" key="7">
    <source>
        <dbReference type="Proteomes" id="UP001190700"/>
    </source>
</evidence>